<dbReference type="Pfam" id="PF26652">
    <property type="entry name" value="Zn_ribbon_double"/>
    <property type="match status" value="1"/>
</dbReference>
<accession>A0AAD4ILC5</accession>
<dbReference type="Proteomes" id="UP001199106">
    <property type="component" value="Unassembled WGS sequence"/>
</dbReference>
<evidence type="ECO:0000313" key="3">
    <source>
        <dbReference type="Proteomes" id="UP001199106"/>
    </source>
</evidence>
<evidence type="ECO:0000313" key="2">
    <source>
        <dbReference type="EMBL" id="KAG9196531.1"/>
    </source>
</evidence>
<sequence>MKHQSSIFRAKQLSKAFTSTLTSVFEKVDSRKVTATTVHHLFSPIIERHSKDSSRPGSVQDDFDSSIPAEAPTEYYIIQENRYPALRALRSDADLGDGIWRCCQCRHENVITHYKGALPFKHLVCNGCGEILCSQCHSSEILSPLPYGMIQAPRPGLDREVRYFHICTTCGLSHRAEMEGTTLDFYGVKCADCGSSSYGDWPRYHIGNNEPYRRDPDASFVKLIDARADDAARTTFRWIIANDDRPSSRLSCRNMDDTQNCSEGIARSALTRPHQ</sequence>
<protein>
    <recommendedName>
        <fullName evidence="1">Probable double zinc ribbon domain-containing protein</fullName>
    </recommendedName>
</protein>
<evidence type="ECO:0000259" key="1">
    <source>
        <dbReference type="Pfam" id="PF26652"/>
    </source>
</evidence>
<gene>
    <name evidence="2" type="ORF">G6011_01652</name>
</gene>
<name>A0AAD4ILC5_9PLEO</name>
<keyword evidence="3" id="KW-1185">Reference proteome</keyword>
<feature type="domain" description="Probable double zinc ribbon" evidence="1">
    <location>
        <begin position="98"/>
        <end position="220"/>
    </location>
</feature>
<dbReference type="EMBL" id="JAANER010000001">
    <property type="protein sequence ID" value="KAG9196531.1"/>
    <property type="molecule type" value="Genomic_DNA"/>
</dbReference>
<dbReference type="InterPro" id="IPR058253">
    <property type="entry name" value="Zn_ribbon_double"/>
</dbReference>
<reference evidence="2" key="1">
    <citation type="submission" date="2021-07" db="EMBL/GenBank/DDBJ databases">
        <title>Genome Resource of American Ginseng Black Spot Pathogen Alternaria panax.</title>
        <authorList>
            <person name="Qiu C."/>
            <person name="Wang W."/>
            <person name="Liu Z."/>
        </authorList>
    </citation>
    <scope>NUCLEOTIDE SEQUENCE</scope>
    <source>
        <strain evidence="2">BNCC115425</strain>
    </source>
</reference>
<dbReference type="AlphaFoldDB" id="A0AAD4ILC5"/>
<organism evidence="2 3">
    <name type="scientific">Alternaria panax</name>
    <dbReference type="NCBI Taxonomy" id="48097"/>
    <lineage>
        <taxon>Eukaryota</taxon>
        <taxon>Fungi</taxon>
        <taxon>Dikarya</taxon>
        <taxon>Ascomycota</taxon>
        <taxon>Pezizomycotina</taxon>
        <taxon>Dothideomycetes</taxon>
        <taxon>Pleosporomycetidae</taxon>
        <taxon>Pleosporales</taxon>
        <taxon>Pleosporineae</taxon>
        <taxon>Pleosporaceae</taxon>
        <taxon>Alternaria</taxon>
        <taxon>Alternaria sect. Panax</taxon>
    </lineage>
</organism>
<proteinExistence type="predicted"/>
<comment type="caution">
    <text evidence="2">The sequence shown here is derived from an EMBL/GenBank/DDBJ whole genome shotgun (WGS) entry which is preliminary data.</text>
</comment>